<dbReference type="PROSITE" id="PS00622">
    <property type="entry name" value="HTH_LUXR_1"/>
    <property type="match status" value="1"/>
</dbReference>
<dbReference type="InterPro" id="IPR000792">
    <property type="entry name" value="Tscrpt_reg_LuxR_C"/>
</dbReference>
<evidence type="ECO:0000313" key="9">
    <source>
        <dbReference type="Proteomes" id="UP000199391"/>
    </source>
</evidence>
<evidence type="ECO:0000256" key="1">
    <source>
        <dbReference type="ARBA" id="ARBA00022553"/>
    </source>
</evidence>
<proteinExistence type="predicted"/>
<evidence type="ECO:0000256" key="3">
    <source>
        <dbReference type="ARBA" id="ARBA00023125"/>
    </source>
</evidence>
<feature type="modified residue" description="4-aspartylphosphate" evidence="5">
    <location>
        <position position="48"/>
    </location>
</feature>
<dbReference type="Pfam" id="PF00196">
    <property type="entry name" value="GerE"/>
    <property type="match status" value="1"/>
</dbReference>
<keyword evidence="3" id="KW-0238">DNA-binding</keyword>
<evidence type="ECO:0000259" key="6">
    <source>
        <dbReference type="PROSITE" id="PS50043"/>
    </source>
</evidence>
<evidence type="ECO:0000256" key="5">
    <source>
        <dbReference type="PROSITE-ProRule" id="PRU00169"/>
    </source>
</evidence>
<dbReference type="SUPFAM" id="SSF46894">
    <property type="entry name" value="C-terminal effector domain of the bipartite response regulators"/>
    <property type="match status" value="1"/>
</dbReference>
<dbReference type="InterPro" id="IPR011006">
    <property type="entry name" value="CheY-like_superfamily"/>
</dbReference>
<dbReference type="GO" id="GO:0003677">
    <property type="term" value="F:DNA binding"/>
    <property type="evidence" value="ECO:0007669"/>
    <property type="project" value="UniProtKB-KW"/>
</dbReference>
<dbReference type="EMBL" id="FPBO01000008">
    <property type="protein sequence ID" value="SFU73750.1"/>
    <property type="molecule type" value="Genomic_DNA"/>
</dbReference>
<evidence type="ECO:0000313" key="8">
    <source>
        <dbReference type="EMBL" id="SFU73750.1"/>
    </source>
</evidence>
<evidence type="ECO:0000259" key="7">
    <source>
        <dbReference type="PROSITE" id="PS50110"/>
    </source>
</evidence>
<feature type="domain" description="Response regulatory" evidence="7">
    <location>
        <begin position="1"/>
        <end position="113"/>
    </location>
</feature>
<feature type="domain" description="HTH luxR-type" evidence="6">
    <location>
        <begin position="142"/>
        <end position="207"/>
    </location>
</feature>
<keyword evidence="4" id="KW-0804">Transcription</keyword>
<dbReference type="PROSITE" id="PS50043">
    <property type="entry name" value="HTH_LUXR_2"/>
    <property type="match status" value="1"/>
</dbReference>
<dbReference type="Gene3D" id="3.40.50.2300">
    <property type="match status" value="1"/>
</dbReference>
<evidence type="ECO:0000256" key="2">
    <source>
        <dbReference type="ARBA" id="ARBA00023015"/>
    </source>
</evidence>
<evidence type="ECO:0000256" key="4">
    <source>
        <dbReference type="ARBA" id="ARBA00023163"/>
    </source>
</evidence>
<sequence length="211" mass="22396">MEDDVVFQRAFTDAVAASGDCVMAGVASSLAAGMVLLQGPAADVLVVDLGLPDGSGIDLIHAAQNAWPACGVMVSTMFGDEAHVMRSLEAGATGYLLKDNSASLTQEIRSLHAGGSPISPMIARQVLMRFRQAPPAPPAIGAQEESALLSAREREVLSLITKGFTANEIADLIQVSRHTVPTYVRRIYRKLKVNSKAEAIYEAHQHGFISP</sequence>
<dbReference type="PANTHER" id="PTHR43214:SF41">
    <property type="entry name" value="NITRATE_NITRITE RESPONSE REGULATOR PROTEIN NARP"/>
    <property type="match status" value="1"/>
</dbReference>
<dbReference type="AlphaFoldDB" id="A0A1I7ILE9"/>
<reference evidence="9" key="1">
    <citation type="submission" date="2016-10" db="EMBL/GenBank/DDBJ databases">
        <authorList>
            <person name="Varghese N."/>
            <person name="Submissions S."/>
        </authorList>
    </citation>
    <scope>NUCLEOTIDE SEQUENCE [LARGE SCALE GENOMIC DNA]</scope>
    <source>
        <strain evidence="9">CGMCC 1.11014</strain>
    </source>
</reference>
<dbReference type="CDD" id="cd06170">
    <property type="entry name" value="LuxR_C_like"/>
    <property type="match status" value="1"/>
</dbReference>
<dbReference type="SUPFAM" id="SSF52172">
    <property type="entry name" value="CheY-like"/>
    <property type="match status" value="1"/>
</dbReference>
<organism evidence="8 9">
    <name type="scientific">Pseudoduganella namucuonensis</name>
    <dbReference type="NCBI Taxonomy" id="1035707"/>
    <lineage>
        <taxon>Bacteria</taxon>
        <taxon>Pseudomonadati</taxon>
        <taxon>Pseudomonadota</taxon>
        <taxon>Betaproteobacteria</taxon>
        <taxon>Burkholderiales</taxon>
        <taxon>Oxalobacteraceae</taxon>
        <taxon>Telluria group</taxon>
        <taxon>Pseudoduganella</taxon>
    </lineage>
</organism>
<dbReference type="InterPro" id="IPR039420">
    <property type="entry name" value="WalR-like"/>
</dbReference>
<accession>A0A1I7ILE9</accession>
<name>A0A1I7ILE9_9BURK</name>
<dbReference type="SMART" id="SM00421">
    <property type="entry name" value="HTH_LUXR"/>
    <property type="match status" value="1"/>
</dbReference>
<dbReference type="PANTHER" id="PTHR43214">
    <property type="entry name" value="TWO-COMPONENT RESPONSE REGULATOR"/>
    <property type="match status" value="1"/>
</dbReference>
<dbReference type="InterPro" id="IPR001789">
    <property type="entry name" value="Sig_transdc_resp-reg_receiver"/>
</dbReference>
<dbReference type="PROSITE" id="PS50110">
    <property type="entry name" value="RESPONSE_REGULATORY"/>
    <property type="match status" value="1"/>
</dbReference>
<dbReference type="GO" id="GO:0000160">
    <property type="term" value="P:phosphorelay signal transduction system"/>
    <property type="evidence" value="ECO:0007669"/>
    <property type="project" value="InterPro"/>
</dbReference>
<dbReference type="InterPro" id="IPR016032">
    <property type="entry name" value="Sig_transdc_resp-reg_C-effctor"/>
</dbReference>
<dbReference type="InterPro" id="IPR058245">
    <property type="entry name" value="NreC/VraR/RcsB-like_REC"/>
</dbReference>
<protein>
    <submittedName>
        <fullName evidence="8">Two component transcriptional regulator, LuxR family</fullName>
    </submittedName>
</protein>
<dbReference type="Pfam" id="PF00072">
    <property type="entry name" value="Response_reg"/>
    <property type="match status" value="1"/>
</dbReference>
<keyword evidence="1 5" id="KW-0597">Phosphoprotein</keyword>
<dbReference type="STRING" id="1035707.SAMN05216552_1008120"/>
<dbReference type="CDD" id="cd17535">
    <property type="entry name" value="REC_NarL-like"/>
    <property type="match status" value="1"/>
</dbReference>
<keyword evidence="2" id="KW-0805">Transcription regulation</keyword>
<dbReference type="Proteomes" id="UP000199391">
    <property type="component" value="Unassembled WGS sequence"/>
</dbReference>
<gene>
    <name evidence="8" type="ORF">SAMN05216552_1008120</name>
</gene>
<dbReference type="SMART" id="SM00448">
    <property type="entry name" value="REC"/>
    <property type="match status" value="1"/>
</dbReference>
<keyword evidence="9" id="KW-1185">Reference proteome</keyword>
<dbReference type="PRINTS" id="PR00038">
    <property type="entry name" value="HTHLUXR"/>
</dbReference>
<dbReference type="GO" id="GO:0006355">
    <property type="term" value="P:regulation of DNA-templated transcription"/>
    <property type="evidence" value="ECO:0007669"/>
    <property type="project" value="InterPro"/>
</dbReference>